<reference evidence="1" key="1">
    <citation type="journal article" date="2014" name="Front. Microbiol.">
        <title>High frequency of phylogenetically diverse reductive dehalogenase-homologous genes in deep subseafloor sedimentary metagenomes.</title>
        <authorList>
            <person name="Kawai M."/>
            <person name="Futagami T."/>
            <person name="Toyoda A."/>
            <person name="Takaki Y."/>
            <person name="Nishi S."/>
            <person name="Hori S."/>
            <person name="Arai W."/>
            <person name="Tsubouchi T."/>
            <person name="Morono Y."/>
            <person name="Uchiyama I."/>
            <person name="Ito T."/>
            <person name="Fujiyama A."/>
            <person name="Inagaki F."/>
            <person name="Takami H."/>
        </authorList>
    </citation>
    <scope>NUCLEOTIDE SEQUENCE</scope>
    <source>
        <strain evidence="1">Expedition CK06-06</strain>
    </source>
</reference>
<comment type="caution">
    <text evidence="1">The sequence shown here is derived from an EMBL/GenBank/DDBJ whole genome shotgun (WGS) entry which is preliminary data.</text>
</comment>
<organism evidence="1">
    <name type="scientific">marine sediment metagenome</name>
    <dbReference type="NCBI Taxonomy" id="412755"/>
    <lineage>
        <taxon>unclassified sequences</taxon>
        <taxon>metagenomes</taxon>
        <taxon>ecological metagenomes</taxon>
    </lineage>
</organism>
<dbReference type="AlphaFoldDB" id="X1VU47"/>
<accession>X1VU47</accession>
<name>X1VU47_9ZZZZ</name>
<dbReference type="EMBL" id="BARW01036124">
    <property type="protein sequence ID" value="GAJ24647.1"/>
    <property type="molecule type" value="Genomic_DNA"/>
</dbReference>
<gene>
    <name evidence="1" type="ORF">S12H4_56163</name>
</gene>
<proteinExistence type="predicted"/>
<evidence type="ECO:0000313" key="1">
    <source>
        <dbReference type="EMBL" id="GAJ24647.1"/>
    </source>
</evidence>
<protein>
    <submittedName>
        <fullName evidence="1">Uncharacterized protein</fullName>
    </submittedName>
</protein>
<sequence length="71" mass="8641">MSTWKDYHFVSNVFPQTYSVRTRGKLFEELDNIQINSITEYLRWIRGIHPELKFKTIKVHTLGWEIKSREK</sequence>